<gene>
    <name evidence="5" type="ORF">AAFP32_05835</name>
</gene>
<feature type="transmembrane region" description="Helical" evidence="4">
    <location>
        <begin position="107"/>
        <end position="126"/>
    </location>
</feature>
<sequence>MPQSSVAETITQGPPRRLLDGKKRVLTSAMLVALGLWIRLGVSDAPAFKELKDSGNVAKTPLHDALTKFPRLLLVTSGLHLAQNSVFYLITVYTLSYLADNRDDSTAGVTAVMIASAIGLFTEPLWGGALTKSLVSA</sequence>
<dbReference type="EMBL" id="CP158281">
    <property type="protein sequence ID" value="XBV90247.1"/>
    <property type="molecule type" value="Genomic_DNA"/>
</dbReference>
<dbReference type="RefSeq" id="WP_350271022.1">
    <property type="nucleotide sequence ID" value="NZ_CP158281.1"/>
</dbReference>
<keyword evidence="3" id="KW-1003">Cell membrane</keyword>
<proteinExistence type="predicted"/>
<feature type="transmembrane region" description="Helical" evidence="4">
    <location>
        <begin position="72"/>
        <end position="95"/>
    </location>
</feature>
<keyword evidence="4" id="KW-1133">Transmembrane helix</keyword>
<evidence type="ECO:0000313" key="5">
    <source>
        <dbReference type="EMBL" id="XBV90247.1"/>
    </source>
</evidence>
<evidence type="ECO:0000256" key="1">
    <source>
        <dbReference type="ARBA" id="ARBA00004651"/>
    </source>
</evidence>
<evidence type="ECO:0000256" key="4">
    <source>
        <dbReference type="SAM" id="Phobius"/>
    </source>
</evidence>
<name>A0AAU7UR12_9MICO</name>
<dbReference type="KEGG" id="bkr:AAFP32_05835"/>
<evidence type="ECO:0000256" key="3">
    <source>
        <dbReference type="ARBA" id="ARBA00022475"/>
    </source>
</evidence>
<evidence type="ECO:0000256" key="2">
    <source>
        <dbReference type="ARBA" id="ARBA00022448"/>
    </source>
</evidence>
<keyword evidence="4" id="KW-0812">Transmembrane</keyword>
<dbReference type="GO" id="GO:0005886">
    <property type="term" value="C:plasma membrane"/>
    <property type="evidence" value="ECO:0007669"/>
    <property type="project" value="UniProtKB-SubCell"/>
</dbReference>
<feature type="transmembrane region" description="Helical" evidence="4">
    <location>
        <begin position="25"/>
        <end position="42"/>
    </location>
</feature>
<dbReference type="AlphaFoldDB" id="A0AAU7UR12"/>
<keyword evidence="2" id="KW-0813">Transport</keyword>
<dbReference type="InterPro" id="IPR036259">
    <property type="entry name" value="MFS_trans_sf"/>
</dbReference>
<accession>A0AAU7UR12</accession>
<organism evidence="5">
    <name type="scientific">Brevibacterium koreense</name>
    <dbReference type="NCBI Taxonomy" id="3140787"/>
    <lineage>
        <taxon>Bacteria</taxon>
        <taxon>Bacillati</taxon>
        <taxon>Actinomycetota</taxon>
        <taxon>Actinomycetes</taxon>
        <taxon>Micrococcales</taxon>
        <taxon>Brevibacteriaceae</taxon>
        <taxon>Brevibacterium</taxon>
    </lineage>
</organism>
<dbReference type="PANTHER" id="PTHR43045">
    <property type="entry name" value="SHIKIMATE TRANSPORTER"/>
    <property type="match status" value="1"/>
</dbReference>
<protein>
    <recommendedName>
        <fullName evidence="6">MFS transporter</fullName>
    </recommendedName>
</protein>
<comment type="subcellular location">
    <subcellularLocation>
        <location evidence="1">Cell membrane</location>
        <topology evidence="1">Multi-pass membrane protein</topology>
    </subcellularLocation>
</comment>
<evidence type="ECO:0008006" key="6">
    <source>
        <dbReference type="Google" id="ProtNLM"/>
    </source>
</evidence>
<keyword evidence="4" id="KW-0472">Membrane</keyword>
<reference evidence="5" key="1">
    <citation type="submission" date="2024-06" db="EMBL/GenBank/DDBJ databases">
        <title>Brevibacterium koreense sp. nov., isolated from jogae-jeotgal, a Korean fermented seafood.</title>
        <authorList>
            <person name="Whon T.W."/>
            <person name="Nam S."/>
            <person name="Kim Y."/>
        </authorList>
    </citation>
    <scope>NUCLEOTIDE SEQUENCE</scope>
    <source>
        <strain evidence="5">CBA3109</strain>
    </source>
</reference>
<dbReference type="PANTHER" id="PTHR43045:SF1">
    <property type="entry name" value="SHIKIMATE TRANSPORTER"/>
    <property type="match status" value="1"/>
</dbReference>
<dbReference type="SUPFAM" id="SSF103473">
    <property type="entry name" value="MFS general substrate transporter"/>
    <property type="match status" value="1"/>
</dbReference>